<feature type="chain" id="PRO_5035163685" evidence="2">
    <location>
        <begin position="19"/>
        <end position="78"/>
    </location>
</feature>
<proteinExistence type="predicted"/>
<sequence>MKLGILLVFVSLSTQGFGKVATVHDQYAPNGNRGLFGSGFYKPLNIPVPGVAAATTTTTTTTTTPVPGTGTNNPALTP</sequence>
<name>A0A8J2PU95_9HEXA</name>
<organism evidence="3 4">
    <name type="scientific">Allacma fusca</name>
    <dbReference type="NCBI Taxonomy" id="39272"/>
    <lineage>
        <taxon>Eukaryota</taxon>
        <taxon>Metazoa</taxon>
        <taxon>Ecdysozoa</taxon>
        <taxon>Arthropoda</taxon>
        <taxon>Hexapoda</taxon>
        <taxon>Collembola</taxon>
        <taxon>Symphypleona</taxon>
        <taxon>Sminthuridae</taxon>
        <taxon>Allacma</taxon>
    </lineage>
</organism>
<dbReference type="Proteomes" id="UP000708208">
    <property type="component" value="Unassembled WGS sequence"/>
</dbReference>
<keyword evidence="2" id="KW-0732">Signal</keyword>
<evidence type="ECO:0000313" key="3">
    <source>
        <dbReference type="EMBL" id="CAG7822705.1"/>
    </source>
</evidence>
<evidence type="ECO:0000256" key="1">
    <source>
        <dbReference type="SAM" id="MobiDB-lite"/>
    </source>
</evidence>
<evidence type="ECO:0000313" key="4">
    <source>
        <dbReference type="Proteomes" id="UP000708208"/>
    </source>
</evidence>
<feature type="non-terminal residue" evidence="3">
    <location>
        <position position="1"/>
    </location>
</feature>
<accession>A0A8J2PU95</accession>
<feature type="signal peptide" evidence="2">
    <location>
        <begin position="1"/>
        <end position="18"/>
    </location>
</feature>
<evidence type="ECO:0000256" key="2">
    <source>
        <dbReference type="SAM" id="SignalP"/>
    </source>
</evidence>
<protein>
    <submittedName>
        <fullName evidence="3">Uncharacterized protein</fullName>
    </submittedName>
</protein>
<dbReference type="EMBL" id="CAJVCH010527177">
    <property type="protein sequence ID" value="CAG7822705.1"/>
    <property type="molecule type" value="Genomic_DNA"/>
</dbReference>
<feature type="region of interest" description="Disordered" evidence="1">
    <location>
        <begin position="56"/>
        <end position="78"/>
    </location>
</feature>
<reference evidence="3" key="1">
    <citation type="submission" date="2021-06" db="EMBL/GenBank/DDBJ databases">
        <authorList>
            <person name="Hodson N. C."/>
            <person name="Mongue J. A."/>
            <person name="Jaron S. K."/>
        </authorList>
    </citation>
    <scope>NUCLEOTIDE SEQUENCE</scope>
</reference>
<gene>
    <name evidence="3" type="ORF">AFUS01_LOCUS32963</name>
</gene>
<feature type="compositionally biased region" description="Low complexity" evidence="1">
    <location>
        <begin position="56"/>
        <end position="71"/>
    </location>
</feature>
<comment type="caution">
    <text evidence="3">The sequence shown here is derived from an EMBL/GenBank/DDBJ whole genome shotgun (WGS) entry which is preliminary data.</text>
</comment>
<dbReference type="AlphaFoldDB" id="A0A8J2PU95"/>
<keyword evidence="4" id="KW-1185">Reference proteome</keyword>